<dbReference type="Proteomes" id="UP000608754">
    <property type="component" value="Unassembled WGS sequence"/>
</dbReference>
<reference evidence="4" key="1">
    <citation type="submission" date="2020-10" db="EMBL/GenBank/DDBJ databases">
        <authorList>
            <person name="Lu T."/>
            <person name="Wang Q."/>
            <person name="Han X."/>
        </authorList>
    </citation>
    <scope>NUCLEOTIDE SEQUENCE</scope>
    <source>
        <strain evidence="4">WQ 117</strain>
    </source>
</reference>
<protein>
    <submittedName>
        <fullName evidence="4">DUF4412 domain-containing protein</fullName>
    </submittedName>
</protein>
<feature type="signal peptide" evidence="2">
    <location>
        <begin position="1"/>
        <end position="19"/>
    </location>
</feature>
<dbReference type="RefSeq" id="WP_194181720.1">
    <property type="nucleotide sequence ID" value="NZ_JADGIK010000001.1"/>
</dbReference>
<keyword evidence="1" id="KW-1015">Disulfide bond</keyword>
<dbReference type="AlphaFoldDB" id="A0A8J7KCG4"/>
<keyword evidence="5" id="KW-1185">Reference proteome</keyword>
<keyword evidence="2" id="KW-0732">Signal</keyword>
<dbReference type="EMBL" id="JADGIK010000001">
    <property type="protein sequence ID" value="MBF0596191.1"/>
    <property type="molecule type" value="Genomic_DNA"/>
</dbReference>
<dbReference type="Gene3D" id="2.60.120.230">
    <property type="match status" value="1"/>
</dbReference>
<evidence type="ECO:0000313" key="5">
    <source>
        <dbReference type="Proteomes" id="UP000608754"/>
    </source>
</evidence>
<dbReference type="Pfam" id="PF09113">
    <property type="entry name" value="N-glycanase_C"/>
    <property type="match status" value="1"/>
</dbReference>
<evidence type="ECO:0000256" key="1">
    <source>
        <dbReference type="ARBA" id="ARBA00023157"/>
    </source>
</evidence>
<feature type="domain" description="Peptide-N-glycosidase F N-terminal" evidence="3">
    <location>
        <begin position="208"/>
        <end position="386"/>
    </location>
</feature>
<organism evidence="4 5">
    <name type="scientific">Faecalibacter rhinopitheci</name>
    <dbReference type="NCBI Taxonomy" id="2779678"/>
    <lineage>
        <taxon>Bacteria</taxon>
        <taxon>Pseudomonadati</taxon>
        <taxon>Bacteroidota</taxon>
        <taxon>Flavobacteriia</taxon>
        <taxon>Flavobacteriales</taxon>
        <taxon>Weeksellaceae</taxon>
        <taxon>Faecalibacter</taxon>
    </lineage>
</organism>
<dbReference type="InterPro" id="IPR015196">
    <property type="entry name" value="PngaseF_N"/>
</dbReference>
<gene>
    <name evidence="4" type="ORF">IM532_01725</name>
</gene>
<evidence type="ECO:0000256" key="2">
    <source>
        <dbReference type="SAM" id="SignalP"/>
    </source>
</evidence>
<dbReference type="SUPFAM" id="SSF49742">
    <property type="entry name" value="PHM/PNGase F"/>
    <property type="match status" value="1"/>
</dbReference>
<comment type="caution">
    <text evidence="4">The sequence shown here is derived from an EMBL/GenBank/DDBJ whole genome shotgun (WGS) entry which is preliminary data.</text>
</comment>
<dbReference type="GO" id="GO:0016715">
    <property type="term" value="F:oxidoreductase activity, acting on paired donors, with incorporation or reduction of molecular oxygen, reduced ascorbate as one donor, and incorporation of one atom of oxygen"/>
    <property type="evidence" value="ECO:0007669"/>
    <property type="project" value="InterPro"/>
</dbReference>
<evidence type="ECO:0000313" key="4">
    <source>
        <dbReference type="EMBL" id="MBF0596191.1"/>
    </source>
</evidence>
<dbReference type="Pfam" id="PF09112">
    <property type="entry name" value="N-glycanase_N"/>
    <property type="match status" value="1"/>
</dbReference>
<dbReference type="SMART" id="SM01290">
    <property type="entry name" value="N-glycanase_N"/>
    <property type="match status" value="1"/>
</dbReference>
<dbReference type="InterPro" id="IPR015197">
    <property type="entry name" value="PngaseF_C"/>
</dbReference>
<evidence type="ECO:0000259" key="3">
    <source>
        <dbReference type="SMART" id="SM01290"/>
    </source>
</evidence>
<dbReference type="InterPro" id="IPR008977">
    <property type="entry name" value="PHM/PNGase_F_dom_sf"/>
</dbReference>
<dbReference type="InterPro" id="IPR043022">
    <property type="entry name" value="PngaseF_N_sf"/>
</dbReference>
<feature type="chain" id="PRO_5035161338" evidence="2">
    <location>
        <begin position="20"/>
        <end position="557"/>
    </location>
</feature>
<sequence>MIRLLTFIILNYFSICAYAQETYQITYEKYSNNKKVAEANPIRVLADEEKTVIGTVNSFQLNKKYPNEITYYNKEDINTLYSIIQLDEEKSLKTLDSTSFKKIEIKKLNETKRILGLRCKKAQLTINSNTIDLWYVDNLKIKAAPTPVGLDLGFILEYSQNNNFTIRASKIERIKNTDPISNYTKEIEQNTIDPLTYKDLVWKSKFITIPLLENQQINYENEVFSSDSIYRFAHGTIAVRKIKLPFIKKGAQIFLDIKQISNGDAYDRTGSVFLIPMNHKISFFDGLSKGINTLPIYENGNGKKYQGYTLTKDYEPTIELMRFFTPFGIQHFDHIQLKDKTWHQFTPYRQDISEFHSLLSDQEVYIGFYIGNYDKGGHVIDANLTIHDSERQLLKNNKILALFNTTNVMEMAAQEYSTLFNQDRGLSVEFELKEDWKNAKLRFTTTGHGGWGNGDEFVPKVNTIFVDDKNVFSLAPWRQDCGSYRLYNPASGNFDNGLSSSDYSRSNWCPATITNPYIIHLGDLKVGKHTIQVKIPQGEREGESFSFWAVSGILLGE</sequence>
<dbReference type="Pfam" id="PF22252">
    <property type="entry name" value="PNGase_F-II_N"/>
    <property type="match status" value="1"/>
</dbReference>
<proteinExistence type="predicted"/>
<name>A0A8J7KCG4_9FLAO</name>
<dbReference type="InterPro" id="IPR014784">
    <property type="entry name" value="Cu2_ascorb_mOase-like_C"/>
</dbReference>
<dbReference type="Gene3D" id="2.60.120.1570">
    <property type="entry name" value="Peptide-N-glycosidase F, N-terminal domain"/>
    <property type="match status" value="1"/>
</dbReference>
<accession>A0A8J7KCG4</accession>